<dbReference type="EMBL" id="CAMGYJ010000005">
    <property type="protein sequence ID" value="CAI0421986.1"/>
    <property type="molecule type" value="Genomic_DNA"/>
</dbReference>
<protein>
    <submittedName>
        <fullName evidence="1">Uncharacterized protein</fullName>
    </submittedName>
</protein>
<reference evidence="1" key="1">
    <citation type="submission" date="2022-08" db="EMBL/GenBank/DDBJ databases">
        <authorList>
            <person name="Gutierrez-Valencia J."/>
        </authorList>
    </citation>
    <scope>NUCLEOTIDE SEQUENCE</scope>
</reference>
<keyword evidence="2" id="KW-1185">Reference proteome</keyword>
<feature type="non-terminal residue" evidence="1">
    <location>
        <position position="73"/>
    </location>
</feature>
<gene>
    <name evidence="1" type="ORF">LITE_LOCUS18984</name>
</gene>
<name>A0AAV0KIR3_9ROSI</name>
<organism evidence="1 2">
    <name type="scientific">Linum tenue</name>
    <dbReference type="NCBI Taxonomy" id="586396"/>
    <lineage>
        <taxon>Eukaryota</taxon>
        <taxon>Viridiplantae</taxon>
        <taxon>Streptophyta</taxon>
        <taxon>Embryophyta</taxon>
        <taxon>Tracheophyta</taxon>
        <taxon>Spermatophyta</taxon>
        <taxon>Magnoliopsida</taxon>
        <taxon>eudicotyledons</taxon>
        <taxon>Gunneridae</taxon>
        <taxon>Pentapetalae</taxon>
        <taxon>rosids</taxon>
        <taxon>fabids</taxon>
        <taxon>Malpighiales</taxon>
        <taxon>Linaceae</taxon>
        <taxon>Linum</taxon>
    </lineage>
</organism>
<evidence type="ECO:0000313" key="2">
    <source>
        <dbReference type="Proteomes" id="UP001154282"/>
    </source>
</evidence>
<evidence type="ECO:0000313" key="1">
    <source>
        <dbReference type="EMBL" id="CAI0421986.1"/>
    </source>
</evidence>
<dbReference type="Proteomes" id="UP001154282">
    <property type="component" value="Unassembled WGS sequence"/>
</dbReference>
<proteinExistence type="predicted"/>
<accession>A0AAV0KIR3</accession>
<sequence>MEQGPPTVAIIKLNIALLNCMNSRHAWQTKATWSNHYMEWWLSNLNEHNSKTICLPPNFNVVLVGPIGLAHIT</sequence>
<dbReference type="AlphaFoldDB" id="A0AAV0KIR3"/>
<comment type="caution">
    <text evidence="1">The sequence shown here is derived from an EMBL/GenBank/DDBJ whole genome shotgun (WGS) entry which is preliminary data.</text>
</comment>